<organism evidence="2 3">
    <name type="scientific">Rhizobium setariae</name>
    <dbReference type="NCBI Taxonomy" id="2801340"/>
    <lineage>
        <taxon>Bacteria</taxon>
        <taxon>Pseudomonadati</taxon>
        <taxon>Pseudomonadota</taxon>
        <taxon>Alphaproteobacteria</taxon>
        <taxon>Hyphomicrobiales</taxon>
        <taxon>Rhizobiaceae</taxon>
        <taxon>Rhizobium/Agrobacterium group</taxon>
        <taxon>Rhizobium</taxon>
    </lineage>
</organism>
<dbReference type="EMBL" id="JAEQNC010000013">
    <property type="protein sequence ID" value="MBL0374410.1"/>
    <property type="molecule type" value="Genomic_DNA"/>
</dbReference>
<feature type="transmembrane region" description="Helical" evidence="1">
    <location>
        <begin position="44"/>
        <end position="60"/>
    </location>
</feature>
<reference evidence="2" key="1">
    <citation type="submission" date="2021-01" db="EMBL/GenBank/DDBJ databases">
        <title>Rhizobium sp. strain KVB221 16S ribosomal RNA gene Genome sequencing and assembly.</title>
        <authorList>
            <person name="Kang M."/>
        </authorList>
    </citation>
    <scope>NUCLEOTIDE SEQUENCE</scope>
    <source>
        <strain evidence="2">KVB221</strain>
    </source>
</reference>
<keyword evidence="1" id="KW-1133">Transmembrane helix</keyword>
<evidence type="ECO:0000313" key="2">
    <source>
        <dbReference type="EMBL" id="MBL0374410.1"/>
    </source>
</evidence>
<protein>
    <submittedName>
        <fullName evidence="2">DUF2065 domain-containing protein</fullName>
    </submittedName>
</protein>
<keyword evidence="1" id="KW-0472">Membrane</keyword>
<accession>A0A936YPP1</accession>
<dbReference type="Proteomes" id="UP000633219">
    <property type="component" value="Unassembled WGS sequence"/>
</dbReference>
<keyword evidence="3" id="KW-1185">Reference proteome</keyword>
<keyword evidence="1" id="KW-0812">Transmembrane</keyword>
<name>A0A936YPP1_9HYPH</name>
<comment type="caution">
    <text evidence="2">The sequence shown here is derived from an EMBL/GenBank/DDBJ whole genome shotgun (WGS) entry which is preliminary data.</text>
</comment>
<evidence type="ECO:0000256" key="1">
    <source>
        <dbReference type="SAM" id="Phobius"/>
    </source>
</evidence>
<dbReference type="Pfam" id="PF09838">
    <property type="entry name" value="DUF2065"/>
    <property type="match status" value="1"/>
</dbReference>
<proteinExistence type="predicted"/>
<evidence type="ECO:0000313" key="3">
    <source>
        <dbReference type="Proteomes" id="UP000633219"/>
    </source>
</evidence>
<gene>
    <name evidence="2" type="ORF">JJB09_20560</name>
</gene>
<dbReference type="InterPro" id="IPR019201">
    <property type="entry name" value="DUF2065"/>
</dbReference>
<dbReference type="AlphaFoldDB" id="A0A936YPP1"/>
<dbReference type="RefSeq" id="WP_201662776.1">
    <property type="nucleotide sequence ID" value="NZ_JAEQNC010000013.1"/>
</dbReference>
<sequence>MNDVLTGLAFFLVIEGLLYAAAPSFVKKLATVLPMIPERQLRTTGLIAMALGVAGIWLIRGA</sequence>